<reference evidence="19 20" key="1">
    <citation type="journal article" date="2014" name="BMC Genomics">
        <title>Genome sequencing of four Aureobasidium pullulans varieties: biotechnological potential, stress tolerance, and description of new species.</title>
        <authorList>
            <person name="Gostin Ar C."/>
            <person name="Ohm R.A."/>
            <person name="Kogej T."/>
            <person name="Sonjak S."/>
            <person name="Turk M."/>
            <person name="Zajc J."/>
            <person name="Zalar P."/>
            <person name="Grube M."/>
            <person name="Sun H."/>
            <person name="Han J."/>
            <person name="Sharma A."/>
            <person name="Chiniquy J."/>
            <person name="Ngan C.Y."/>
            <person name="Lipzen A."/>
            <person name="Barry K."/>
            <person name="Grigoriev I.V."/>
            <person name="Gunde-Cimerman N."/>
        </authorList>
    </citation>
    <scope>NUCLEOTIDE SEQUENCE [LARGE SCALE GENOMIC DNA]</scope>
    <source>
        <strain evidence="19 20">EXF-2481</strain>
    </source>
</reference>
<feature type="non-terminal residue" evidence="19">
    <location>
        <position position="1637"/>
    </location>
</feature>
<feature type="transmembrane region" description="Helical" evidence="16">
    <location>
        <begin position="306"/>
        <end position="328"/>
    </location>
</feature>
<gene>
    <name evidence="19" type="ORF">AUEXF2481DRAFT_64672</name>
</gene>
<evidence type="ECO:0000256" key="1">
    <source>
        <dbReference type="ARBA" id="ARBA00004141"/>
    </source>
</evidence>
<keyword evidence="9 16" id="KW-0472">Membrane</keyword>
<dbReference type="Pfam" id="PF02889">
    <property type="entry name" value="Sec63"/>
    <property type="match status" value="1"/>
</dbReference>
<dbReference type="InParanoid" id="A0A074YJ76"/>
<dbReference type="Pfam" id="PF00270">
    <property type="entry name" value="DEAD"/>
    <property type="match status" value="1"/>
</dbReference>
<feature type="region of interest" description="Disordered" evidence="15">
    <location>
        <begin position="1522"/>
        <end position="1554"/>
    </location>
</feature>
<evidence type="ECO:0000256" key="14">
    <source>
        <dbReference type="ARBA" id="ARBA00048988"/>
    </source>
</evidence>
<accession>A0A074YJ76</accession>
<dbReference type="Gene3D" id="3.40.50.300">
    <property type="entry name" value="P-loop containing nucleotide triphosphate hydrolases"/>
    <property type="match status" value="2"/>
</dbReference>
<feature type="region of interest" description="Disordered" evidence="15">
    <location>
        <begin position="528"/>
        <end position="556"/>
    </location>
</feature>
<dbReference type="InterPro" id="IPR052247">
    <property type="entry name" value="Meiotic_Crossover_Helicase"/>
</dbReference>
<evidence type="ECO:0000259" key="18">
    <source>
        <dbReference type="PROSITE" id="PS51194"/>
    </source>
</evidence>
<evidence type="ECO:0000313" key="20">
    <source>
        <dbReference type="Proteomes" id="UP000030641"/>
    </source>
</evidence>
<dbReference type="SMART" id="SM00973">
    <property type="entry name" value="Sec63"/>
    <property type="match status" value="1"/>
</dbReference>
<dbReference type="SUPFAM" id="SSF158702">
    <property type="entry name" value="Sec63 N-terminal domain-like"/>
    <property type="match status" value="1"/>
</dbReference>
<dbReference type="PROSITE" id="PS51194">
    <property type="entry name" value="HELICASE_CTER"/>
    <property type="match status" value="1"/>
</dbReference>
<keyword evidence="11" id="KW-0469">Meiosis</keyword>
<dbReference type="EC" id="5.6.2.4" evidence="13"/>
<dbReference type="RefSeq" id="XP_013344638.1">
    <property type="nucleotide sequence ID" value="XM_013489184.1"/>
</dbReference>
<comment type="catalytic activity">
    <reaction evidence="12">
        <text>Couples ATP hydrolysis with the unwinding of duplex DNA by translocating in the 3'-5' direction.</text>
        <dbReference type="EC" id="5.6.2.4"/>
    </reaction>
</comment>
<comment type="catalytic activity">
    <reaction evidence="14">
        <text>ATP + H2O = ADP + phosphate + H(+)</text>
        <dbReference type="Rhea" id="RHEA:13065"/>
        <dbReference type="ChEBI" id="CHEBI:15377"/>
        <dbReference type="ChEBI" id="CHEBI:15378"/>
        <dbReference type="ChEBI" id="CHEBI:30616"/>
        <dbReference type="ChEBI" id="CHEBI:43474"/>
        <dbReference type="ChEBI" id="CHEBI:456216"/>
        <dbReference type="EC" id="5.6.2.4"/>
    </reaction>
</comment>
<keyword evidence="7" id="KW-0067">ATP-binding</keyword>
<dbReference type="Pfam" id="PF00271">
    <property type="entry name" value="Helicase_C"/>
    <property type="match status" value="1"/>
</dbReference>
<feature type="compositionally biased region" description="Low complexity" evidence="15">
    <location>
        <begin position="1592"/>
        <end position="1609"/>
    </location>
</feature>
<dbReference type="CDD" id="cd18795">
    <property type="entry name" value="SF2_C_Ski2"/>
    <property type="match status" value="1"/>
</dbReference>
<dbReference type="Pfam" id="PF23445">
    <property type="entry name" value="WHD_SNRNP200"/>
    <property type="match status" value="1"/>
</dbReference>
<feature type="domain" description="Helicase C-terminal" evidence="18">
    <location>
        <begin position="878"/>
        <end position="1066"/>
    </location>
</feature>
<evidence type="ECO:0000256" key="13">
    <source>
        <dbReference type="ARBA" id="ARBA00034808"/>
    </source>
</evidence>
<keyword evidence="3 16" id="KW-0812">Transmembrane</keyword>
<comment type="subcellular location">
    <subcellularLocation>
        <location evidence="1">Membrane</location>
        <topology evidence="1">Multi-pass membrane protein</topology>
    </subcellularLocation>
</comment>
<feature type="transmembrane region" description="Helical" evidence="16">
    <location>
        <begin position="233"/>
        <end position="256"/>
    </location>
</feature>
<feature type="compositionally biased region" description="Polar residues" evidence="15">
    <location>
        <begin position="422"/>
        <end position="431"/>
    </location>
</feature>
<dbReference type="PROSITE" id="PS51192">
    <property type="entry name" value="HELICASE_ATP_BIND_1"/>
    <property type="match status" value="1"/>
</dbReference>
<dbReference type="GO" id="GO:0016787">
    <property type="term" value="F:hydrolase activity"/>
    <property type="evidence" value="ECO:0007669"/>
    <property type="project" value="UniProtKB-KW"/>
</dbReference>
<dbReference type="STRING" id="1043005.A0A074YJ76"/>
<dbReference type="InterPro" id="IPR007271">
    <property type="entry name" value="Nuc_sug_transpt"/>
</dbReference>
<evidence type="ECO:0000256" key="4">
    <source>
        <dbReference type="ARBA" id="ARBA00022741"/>
    </source>
</evidence>
<dbReference type="OrthoDB" id="5575at2759"/>
<dbReference type="InterPro" id="IPR036390">
    <property type="entry name" value="WH_DNA-bd_sf"/>
</dbReference>
<feature type="region of interest" description="Disordered" evidence="15">
    <location>
        <begin position="481"/>
        <end position="509"/>
    </location>
</feature>
<dbReference type="GO" id="GO:0000139">
    <property type="term" value="C:Golgi membrane"/>
    <property type="evidence" value="ECO:0007669"/>
    <property type="project" value="InterPro"/>
</dbReference>
<evidence type="ECO:0000256" key="11">
    <source>
        <dbReference type="ARBA" id="ARBA00023254"/>
    </source>
</evidence>
<dbReference type="PANTHER" id="PTHR47835:SF3">
    <property type="entry name" value="HELICASE FOR MEIOSIS 1"/>
    <property type="match status" value="1"/>
</dbReference>
<proteinExistence type="inferred from homology"/>
<dbReference type="InterPro" id="IPR037185">
    <property type="entry name" value="EmrE-like"/>
</dbReference>
<evidence type="ECO:0000256" key="7">
    <source>
        <dbReference type="ARBA" id="ARBA00022840"/>
    </source>
</evidence>
<evidence type="ECO:0000256" key="15">
    <source>
        <dbReference type="SAM" id="MobiDB-lite"/>
    </source>
</evidence>
<dbReference type="GO" id="GO:0015165">
    <property type="term" value="F:pyrimidine nucleotide-sugar transmembrane transporter activity"/>
    <property type="evidence" value="ECO:0007669"/>
    <property type="project" value="InterPro"/>
</dbReference>
<dbReference type="FunFam" id="1.10.10.10:FF:000012">
    <property type="entry name" value="U5 small nuclear ribonucleoprotein helicase"/>
    <property type="match status" value="1"/>
</dbReference>
<dbReference type="InterPro" id="IPR011545">
    <property type="entry name" value="DEAD/DEAH_box_helicase_dom"/>
</dbReference>
<dbReference type="InterPro" id="IPR014001">
    <property type="entry name" value="Helicase_ATP-bd"/>
</dbReference>
<dbReference type="SMART" id="SM00487">
    <property type="entry name" value="DEXDc"/>
    <property type="match status" value="1"/>
</dbReference>
<feature type="region of interest" description="Disordered" evidence="15">
    <location>
        <begin position="400"/>
        <end position="449"/>
    </location>
</feature>
<dbReference type="Proteomes" id="UP000030641">
    <property type="component" value="Unassembled WGS sequence"/>
</dbReference>
<dbReference type="SMART" id="SM00490">
    <property type="entry name" value="HELICc"/>
    <property type="match status" value="1"/>
</dbReference>
<evidence type="ECO:0000259" key="17">
    <source>
        <dbReference type="PROSITE" id="PS51192"/>
    </source>
</evidence>
<name>A0A074YJ76_AURSE</name>
<evidence type="ECO:0000256" key="8">
    <source>
        <dbReference type="ARBA" id="ARBA00022989"/>
    </source>
</evidence>
<dbReference type="PANTHER" id="PTHR47835">
    <property type="entry name" value="HFM1, ATP DEPENDENT DNA HELICASE HOMOLOG"/>
    <property type="match status" value="1"/>
</dbReference>
<dbReference type="SUPFAM" id="SSF52540">
    <property type="entry name" value="P-loop containing nucleoside triphosphate hydrolases"/>
    <property type="match status" value="1"/>
</dbReference>
<dbReference type="InterPro" id="IPR036388">
    <property type="entry name" value="WH-like_DNA-bd_sf"/>
</dbReference>
<dbReference type="NCBIfam" id="TIGR00803">
    <property type="entry name" value="nst"/>
    <property type="match status" value="2"/>
</dbReference>
<feature type="transmembrane region" description="Helical" evidence="16">
    <location>
        <begin position="276"/>
        <end position="294"/>
    </location>
</feature>
<evidence type="ECO:0000256" key="16">
    <source>
        <dbReference type="SAM" id="Phobius"/>
    </source>
</evidence>
<evidence type="ECO:0000256" key="6">
    <source>
        <dbReference type="ARBA" id="ARBA00022806"/>
    </source>
</evidence>
<dbReference type="SUPFAM" id="SSF46785">
    <property type="entry name" value="Winged helix' DNA-binding domain"/>
    <property type="match status" value="1"/>
</dbReference>
<evidence type="ECO:0000256" key="5">
    <source>
        <dbReference type="ARBA" id="ARBA00022801"/>
    </source>
</evidence>
<dbReference type="InterPro" id="IPR027417">
    <property type="entry name" value="P-loop_NTPase"/>
</dbReference>
<keyword evidence="4" id="KW-0547">Nucleotide-binding</keyword>
<dbReference type="InterPro" id="IPR057842">
    <property type="entry name" value="WH_MER3"/>
</dbReference>
<protein>
    <recommendedName>
        <fullName evidence="13">DNA 3'-5' helicase</fullName>
        <ecNumber evidence="13">5.6.2.4</ecNumber>
    </recommendedName>
</protein>
<dbReference type="GO" id="GO:0003676">
    <property type="term" value="F:nucleic acid binding"/>
    <property type="evidence" value="ECO:0007669"/>
    <property type="project" value="InterPro"/>
</dbReference>
<dbReference type="InterPro" id="IPR001650">
    <property type="entry name" value="Helicase_C-like"/>
</dbReference>
<evidence type="ECO:0000313" key="19">
    <source>
        <dbReference type="EMBL" id="KEQ96104.1"/>
    </source>
</evidence>
<feature type="region of interest" description="Disordered" evidence="15">
    <location>
        <begin position="1577"/>
        <end position="1637"/>
    </location>
</feature>
<dbReference type="InterPro" id="IPR004179">
    <property type="entry name" value="Sec63-dom"/>
</dbReference>
<organism evidence="19 20">
    <name type="scientific">Aureobasidium subglaciale (strain EXF-2481)</name>
    <name type="common">Aureobasidium pullulans var. subglaciale</name>
    <dbReference type="NCBI Taxonomy" id="1043005"/>
    <lineage>
        <taxon>Eukaryota</taxon>
        <taxon>Fungi</taxon>
        <taxon>Dikarya</taxon>
        <taxon>Ascomycota</taxon>
        <taxon>Pezizomycotina</taxon>
        <taxon>Dothideomycetes</taxon>
        <taxon>Dothideomycetidae</taxon>
        <taxon>Dothideales</taxon>
        <taxon>Saccotheciaceae</taxon>
        <taxon>Aureobasidium</taxon>
    </lineage>
</organism>
<dbReference type="Pfam" id="PF04142">
    <property type="entry name" value="Nuc_sug_transp"/>
    <property type="match status" value="1"/>
</dbReference>
<dbReference type="EMBL" id="KL584757">
    <property type="protein sequence ID" value="KEQ96104.1"/>
    <property type="molecule type" value="Genomic_DNA"/>
</dbReference>
<dbReference type="SUPFAM" id="SSF103481">
    <property type="entry name" value="Multidrug resistance efflux transporter EmrE"/>
    <property type="match status" value="1"/>
</dbReference>
<dbReference type="FunFam" id="1.10.3380.10:FF:000012">
    <property type="entry name" value="DEAD/DEAH box DNA helicase"/>
    <property type="match status" value="1"/>
</dbReference>
<dbReference type="GO" id="GO:0043138">
    <property type="term" value="F:3'-5' DNA helicase activity"/>
    <property type="evidence" value="ECO:0007669"/>
    <property type="project" value="UniProtKB-EC"/>
</dbReference>
<dbReference type="GeneID" id="25369966"/>
<dbReference type="Gene3D" id="1.10.3380.10">
    <property type="entry name" value="Sec63 N-terminal domain-like domain"/>
    <property type="match status" value="1"/>
</dbReference>
<keyword evidence="6" id="KW-0347">Helicase</keyword>
<dbReference type="GO" id="GO:0005524">
    <property type="term" value="F:ATP binding"/>
    <property type="evidence" value="ECO:0007669"/>
    <property type="project" value="UniProtKB-KW"/>
</dbReference>
<dbReference type="FunCoup" id="A0A074YJ76">
    <property type="interactions" value="400"/>
</dbReference>
<comment type="similarity">
    <text evidence="2">Belongs to the helicase family. SKI2 subfamily.</text>
</comment>
<sequence>MDSRRAATLFGIPMKHLTLATLTLQNSALILIMHYSRVMPAVNGNRYYASTAVFLNEVIKLAISLTMALYDLSQDMRTSSSATVLFNELIRRVFTGDSWRLAIPAMLYTLQNTLQYVAVSNLDAAAFQVTYQLKILTTAIFSVTMLGHTLGLKKWASLLLLMVGVAIVQIPNGSNSALPTFKDLREANAGLHFPRTLQEMRDMGSSAARQLVKRSATYEGIDKDFAMQHPPQLNASIGLATVLIACILSGLAGVYFEKVLKDSNHKTSLWVRNVQLSFYSLFPSLFVGVIFKDGAELAKHGFFAGYNWVVWSAIFLQAIGGVLVALVVNYSDNIAKNFATSISIVISFLASVWFFNFEITSNYVLGTAVVLLATYLWTSDHSPPSKTVIAEYEKTTIGYDQPYSDNRGTPKMGSRSNFKEALTTSRPSTPVNFERRGGGAFNINSSLSPPTMYSDDQQGHYMPHEQHVNDNVDAYIRNAGYEDDQTSYGTSLPSRARRTDMSSRQSQAVVGRARLSLRPAAPVPLEVNDYQGFDFPPSGHHPRGYWEDPDENLRQPSQSTAFTNLAGPTTRHQLFQQQETSSSPAIALHSSPAYQASQRQHNSEVIPPARSHPPPRGQQRRPDVGQPPPVVQGIQLVPVHTLPDRFRTIFPYAMFNAVQSACFESIYESDDNCVFSSPTGSGKTVLFEIAICRMLRGWSHGTFKVVYMAPTKSLCSERTRDWKAKFEPLNLKCEEMTGDSDITSLHHVQRADIIVTTPEKWDSMTRKWKDHEKLIRLVKLLLIDEVHILNKDRGAALEVVVSRMKSIASGTRFIALSATVPNSQDIATWLGRNDDNASIPATHKRFGEEFRPVELKRHVCGYQSSANAFGFDAMLTKKLSDVVTRYSQKKPIMVFCFTRKSCTEAAKFLAEWWMSSAPRDRHWQAPVNQIRVEDKGLQSTVSAGVAVHHAGLGQEDRGTVERAYLSGDLSVICCTSTLAVGVNLPCHMVIVKNTVAYEAGAVKEYSDLEIMQMIGRAGRPQFDTSALAVIMTKMQQVKHYEQLLSGQERLESCLHLNLVEHLNAEIGLGMVPDLCAAKKWLAGTFLKVRIEDNPTHYKIAGDSPDRNLGARLEQICESAISHLDRLELIECTPTFKSTDYGEAMARYYINISTMEAILSLPRKPKISEILNVIAQAQEFKELRFRAGEKQLYKGLNDMPEIRFPVKVDLSAVAHKVSLVIQSVLGGLGHVTDQPNHRVQHSIDQGLIFQHVHRLIRCIVDCENCGKDSIGIRNSLMLSRSLAARVWDDSPMVLQQIEQIGPVALRKLVSARITTMDEFTNTDPGRLELVLNKAPPFGMTLHHRAQTFPKLRVGLQVTGQPIVKAQEHVIVKLKIDFGFLNEKTPIQYRNKPVFVIVLLVDSAQKLERINPINTTAYLTSPTQLIECYVMCDELAGTMQQAVLKPNVLVSAFQTIKDNTAEISKDKRFAGRTRIVDTIRNVETPQVNLSIDEWDDGGLNDDDFIHAEPMEDGFMDVDVLEQPNFGQKTTGKTRNKADVTTVGEGPEEKRLGNGRLPCSHRCKDKTACKHQCCKEGLEKKPKPRARKTKDSELSTPAAKSKAFSSTSSKAQSRLDLPIRRKTVGGPVEHLDLTQTASSR</sequence>
<dbReference type="HOGENOM" id="CLU_000335_0_4_1"/>
<evidence type="ECO:0000256" key="2">
    <source>
        <dbReference type="ARBA" id="ARBA00010140"/>
    </source>
</evidence>
<evidence type="ECO:0000256" key="12">
    <source>
        <dbReference type="ARBA" id="ARBA00034617"/>
    </source>
</evidence>
<keyword evidence="10" id="KW-0413">Isomerase</keyword>
<dbReference type="Gene3D" id="1.10.10.10">
    <property type="entry name" value="Winged helix-like DNA-binding domain superfamily/Winged helix DNA-binding domain"/>
    <property type="match status" value="1"/>
</dbReference>
<keyword evidence="8 16" id="KW-1133">Transmembrane helix</keyword>
<evidence type="ECO:0000256" key="3">
    <source>
        <dbReference type="ARBA" id="ARBA00022692"/>
    </source>
</evidence>
<feature type="transmembrane region" description="Helical" evidence="16">
    <location>
        <begin position="334"/>
        <end position="355"/>
    </location>
</feature>
<evidence type="ECO:0000256" key="10">
    <source>
        <dbReference type="ARBA" id="ARBA00023235"/>
    </source>
</evidence>
<feature type="domain" description="Helicase ATP-binding" evidence="17">
    <location>
        <begin position="664"/>
        <end position="838"/>
    </location>
</feature>
<keyword evidence="5" id="KW-0378">Hydrolase</keyword>
<dbReference type="GO" id="GO:0051321">
    <property type="term" value="P:meiotic cell cycle"/>
    <property type="evidence" value="ECO:0007669"/>
    <property type="project" value="UniProtKB-KW"/>
</dbReference>
<keyword evidence="20" id="KW-1185">Reference proteome</keyword>
<evidence type="ECO:0000256" key="9">
    <source>
        <dbReference type="ARBA" id="ARBA00023136"/>
    </source>
</evidence>
<feature type="region of interest" description="Disordered" evidence="15">
    <location>
        <begin position="591"/>
        <end position="629"/>
    </location>
</feature>
<dbReference type="OMA" id="GHAMARY"/>